<dbReference type="PANTHER" id="PTHR30388">
    <property type="entry name" value="ALDEHYDE OXIDOREDUCTASE MOLYBDENUM COFACTOR ASSEMBLY PROTEIN"/>
    <property type="match status" value="1"/>
</dbReference>
<reference evidence="3 4" key="1">
    <citation type="submission" date="2009-02" db="EMBL/GenBank/DDBJ databases">
        <title>Annotation of Streptomyces hygroscopicus strain ATCC 53653.</title>
        <authorList>
            <consortium name="The Broad Institute Genome Sequencing Platform"/>
            <consortium name="Broad Institute Microbial Sequencing Center"/>
            <person name="Fischbach M."/>
            <person name="Godfrey P."/>
            <person name="Ward D."/>
            <person name="Young S."/>
            <person name="Zeng Q."/>
            <person name="Koehrsen M."/>
            <person name="Alvarado L."/>
            <person name="Berlin A.M."/>
            <person name="Bochicchio J."/>
            <person name="Borenstein D."/>
            <person name="Chapman S.B."/>
            <person name="Chen Z."/>
            <person name="Engels R."/>
            <person name="Freedman E."/>
            <person name="Gellesch M."/>
            <person name="Goldberg J."/>
            <person name="Griggs A."/>
            <person name="Gujja S."/>
            <person name="Heilman E.R."/>
            <person name="Heiman D.I."/>
            <person name="Hepburn T.A."/>
            <person name="Howarth C."/>
            <person name="Jen D."/>
            <person name="Larson L."/>
            <person name="Lewis B."/>
            <person name="Mehta T."/>
            <person name="Park D."/>
            <person name="Pearson M."/>
            <person name="Richards J."/>
            <person name="Roberts A."/>
            <person name="Saif S."/>
            <person name="Shea T.D."/>
            <person name="Shenoy N."/>
            <person name="Sisk P."/>
            <person name="Stolte C."/>
            <person name="Sykes S.N."/>
            <person name="Thomson T."/>
            <person name="Walk T."/>
            <person name="White J."/>
            <person name="Yandava C."/>
            <person name="Straight P."/>
            <person name="Clardy J."/>
            <person name="Hung D."/>
            <person name="Kolter R."/>
            <person name="Mekalanos J."/>
            <person name="Walker S."/>
            <person name="Walsh C.T."/>
            <person name="Wieland-Brown L.C."/>
            <person name="Haas B."/>
            <person name="Nusbaum C."/>
            <person name="Birren B."/>
        </authorList>
    </citation>
    <scope>NUCLEOTIDE SEQUENCE [LARGE SCALE GENOMIC DNA]</scope>
    <source>
        <strain evidence="3 4">ATCC 53653</strain>
    </source>
</reference>
<dbReference type="AlphaFoldDB" id="D9WKQ8"/>
<evidence type="ECO:0000259" key="2">
    <source>
        <dbReference type="Pfam" id="PF02625"/>
    </source>
</evidence>
<proteinExistence type="predicted"/>
<accession>D9WKQ8</accession>
<dbReference type="InterPro" id="IPR003777">
    <property type="entry name" value="XdhC_CoxI"/>
</dbReference>
<dbReference type="Proteomes" id="UP000003963">
    <property type="component" value="Unassembled WGS sequence"/>
</dbReference>
<dbReference type="InterPro" id="IPR052698">
    <property type="entry name" value="MoCofactor_Util/Proc"/>
</dbReference>
<name>D9WKQ8_9ACTN</name>
<dbReference type="EMBL" id="GG657754">
    <property type="protein sequence ID" value="EFL27748.1"/>
    <property type="molecule type" value="Genomic_DNA"/>
</dbReference>
<sequence>MSRATKERPSRPGHSTHVRQARPFALATIVDVHGSAPLPAGTSVAVDMDGNAVGSISGGCVEGATRTTTPWPSG</sequence>
<feature type="region of interest" description="Disordered" evidence="1">
    <location>
        <begin position="55"/>
        <end position="74"/>
    </location>
</feature>
<protein>
    <submittedName>
        <fullName evidence="3">Putative xanthine dehydrogenase accessory factor subfamily</fullName>
    </submittedName>
</protein>
<dbReference type="Pfam" id="PF02625">
    <property type="entry name" value="XdhC_CoxI"/>
    <property type="match status" value="1"/>
</dbReference>
<evidence type="ECO:0000313" key="4">
    <source>
        <dbReference type="Proteomes" id="UP000003963"/>
    </source>
</evidence>
<gene>
    <name evidence="3" type="ORF">SSOG_07462</name>
</gene>
<keyword evidence="4" id="KW-1185">Reference proteome</keyword>
<evidence type="ECO:0000313" key="3">
    <source>
        <dbReference type="EMBL" id="EFL27748.1"/>
    </source>
</evidence>
<dbReference type="HOGENOM" id="CLU_2686258_0_0_11"/>
<feature type="domain" description="XdhC- CoxI" evidence="2">
    <location>
        <begin position="18"/>
        <end position="66"/>
    </location>
</feature>
<feature type="compositionally biased region" description="Polar residues" evidence="1">
    <location>
        <begin position="65"/>
        <end position="74"/>
    </location>
</feature>
<dbReference type="PANTHER" id="PTHR30388:SF4">
    <property type="entry name" value="MOLYBDENUM COFACTOR INSERTION CHAPERONE PAOD"/>
    <property type="match status" value="1"/>
</dbReference>
<organism evidence="3 4">
    <name type="scientific">Streptomyces himastatinicus ATCC 53653</name>
    <dbReference type="NCBI Taxonomy" id="457427"/>
    <lineage>
        <taxon>Bacteria</taxon>
        <taxon>Bacillati</taxon>
        <taxon>Actinomycetota</taxon>
        <taxon>Actinomycetes</taxon>
        <taxon>Kitasatosporales</taxon>
        <taxon>Streptomycetaceae</taxon>
        <taxon>Streptomyces</taxon>
        <taxon>Streptomyces violaceusniger group</taxon>
    </lineage>
</organism>
<feature type="compositionally biased region" description="Basic and acidic residues" evidence="1">
    <location>
        <begin position="1"/>
        <end position="10"/>
    </location>
</feature>
<evidence type="ECO:0000256" key="1">
    <source>
        <dbReference type="SAM" id="MobiDB-lite"/>
    </source>
</evidence>
<feature type="region of interest" description="Disordered" evidence="1">
    <location>
        <begin position="1"/>
        <end position="20"/>
    </location>
</feature>
<dbReference type="STRING" id="457427.SSOG_07462"/>